<sequence length="317" mass="32944">MNILLLFYCFYFEFTGPGREQRICQSSGLQGSRASAGQREPLTAPSLGSTPIPPAPLSLLTAPPPPAWHSKPFPSPLSLPAPQGPQAALLRTALTAPSPWTPCLSSSWGSTEAARPVLDAAGPQSPALAPTPHLACSPPRFPRPWSGQNLGLNEYGQVQLCLPGGHVQGWPLRARPSRGANGRAAASVSCTLARPPSGPPASPKVSVVGRGVGSQVEPKVSESVQQVQAQVCGALATSPVASLWGFWMEGRAGPAGGHPLSPWFLGLSPQRVEPRGRQPSLGVVPLVFGVGGPCRPPCDITQLIADGKRPAEAPELP</sequence>
<keyword evidence="2" id="KW-0732">Signal</keyword>
<name>A0AB34HS18_ESCRO</name>
<gene>
    <name evidence="3" type="ORF">J1605_003521</name>
</gene>
<organism evidence="3 4">
    <name type="scientific">Eschrichtius robustus</name>
    <name type="common">California gray whale</name>
    <name type="synonym">Eschrichtius gibbosus</name>
    <dbReference type="NCBI Taxonomy" id="9764"/>
    <lineage>
        <taxon>Eukaryota</taxon>
        <taxon>Metazoa</taxon>
        <taxon>Chordata</taxon>
        <taxon>Craniata</taxon>
        <taxon>Vertebrata</taxon>
        <taxon>Euteleostomi</taxon>
        <taxon>Mammalia</taxon>
        <taxon>Eutheria</taxon>
        <taxon>Laurasiatheria</taxon>
        <taxon>Artiodactyla</taxon>
        <taxon>Whippomorpha</taxon>
        <taxon>Cetacea</taxon>
        <taxon>Mysticeti</taxon>
        <taxon>Eschrichtiidae</taxon>
        <taxon>Eschrichtius</taxon>
    </lineage>
</organism>
<feature type="compositionally biased region" description="Pro residues" evidence="1">
    <location>
        <begin position="51"/>
        <end position="65"/>
    </location>
</feature>
<evidence type="ECO:0000256" key="2">
    <source>
        <dbReference type="SAM" id="SignalP"/>
    </source>
</evidence>
<evidence type="ECO:0000313" key="3">
    <source>
        <dbReference type="EMBL" id="KAJ8793710.1"/>
    </source>
</evidence>
<feature type="region of interest" description="Disordered" evidence="1">
    <location>
        <begin position="31"/>
        <end position="65"/>
    </location>
</feature>
<accession>A0AB34HS18</accession>
<protein>
    <submittedName>
        <fullName evidence="3">Uncharacterized protein</fullName>
    </submittedName>
</protein>
<feature type="region of interest" description="Disordered" evidence="1">
    <location>
        <begin position="185"/>
        <end position="210"/>
    </location>
</feature>
<dbReference type="AlphaFoldDB" id="A0AB34HS18"/>
<feature type="signal peptide" evidence="2">
    <location>
        <begin position="1"/>
        <end position="20"/>
    </location>
</feature>
<dbReference type="EMBL" id="JAIQCJ010000944">
    <property type="protein sequence ID" value="KAJ8793710.1"/>
    <property type="molecule type" value="Genomic_DNA"/>
</dbReference>
<reference evidence="3 4" key="1">
    <citation type="submission" date="2022-11" db="EMBL/GenBank/DDBJ databases">
        <title>Whole genome sequence of Eschrichtius robustus ER-17-0199.</title>
        <authorList>
            <person name="Bruniche-Olsen A."/>
            <person name="Black A.N."/>
            <person name="Fields C.J."/>
            <person name="Walden K."/>
            <person name="Dewoody J.A."/>
        </authorList>
    </citation>
    <scope>NUCLEOTIDE SEQUENCE [LARGE SCALE GENOMIC DNA]</scope>
    <source>
        <strain evidence="3">ER-17-0199</strain>
        <tissue evidence="3">Blubber</tissue>
    </source>
</reference>
<comment type="caution">
    <text evidence="3">The sequence shown here is derived from an EMBL/GenBank/DDBJ whole genome shotgun (WGS) entry which is preliminary data.</text>
</comment>
<feature type="chain" id="PRO_5044334130" evidence="2">
    <location>
        <begin position="21"/>
        <end position="317"/>
    </location>
</feature>
<evidence type="ECO:0000256" key="1">
    <source>
        <dbReference type="SAM" id="MobiDB-lite"/>
    </source>
</evidence>
<dbReference type="Proteomes" id="UP001159641">
    <property type="component" value="Unassembled WGS sequence"/>
</dbReference>
<proteinExistence type="predicted"/>
<evidence type="ECO:0000313" key="4">
    <source>
        <dbReference type="Proteomes" id="UP001159641"/>
    </source>
</evidence>
<keyword evidence="4" id="KW-1185">Reference proteome</keyword>